<dbReference type="OrthoDB" id="10036956at2759"/>
<name>A0A8J4UK41_CLAMG</name>
<feature type="region of interest" description="Disordered" evidence="1">
    <location>
        <begin position="20"/>
        <end position="87"/>
    </location>
</feature>
<dbReference type="AlphaFoldDB" id="A0A8J4UK41"/>
<keyword evidence="3" id="KW-1185">Reference proteome</keyword>
<evidence type="ECO:0000313" key="2">
    <source>
        <dbReference type="EMBL" id="KAF5909336.1"/>
    </source>
</evidence>
<evidence type="ECO:0000313" key="3">
    <source>
        <dbReference type="Proteomes" id="UP000727407"/>
    </source>
</evidence>
<organism evidence="2 3">
    <name type="scientific">Clarias magur</name>
    <name type="common">Asian catfish</name>
    <name type="synonym">Macropteronotus magur</name>
    <dbReference type="NCBI Taxonomy" id="1594786"/>
    <lineage>
        <taxon>Eukaryota</taxon>
        <taxon>Metazoa</taxon>
        <taxon>Chordata</taxon>
        <taxon>Craniata</taxon>
        <taxon>Vertebrata</taxon>
        <taxon>Euteleostomi</taxon>
        <taxon>Actinopterygii</taxon>
        <taxon>Neopterygii</taxon>
        <taxon>Teleostei</taxon>
        <taxon>Ostariophysi</taxon>
        <taxon>Siluriformes</taxon>
        <taxon>Clariidae</taxon>
        <taxon>Clarias</taxon>
    </lineage>
</organism>
<evidence type="ECO:0000256" key="1">
    <source>
        <dbReference type="SAM" id="MobiDB-lite"/>
    </source>
</evidence>
<dbReference type="Proteomes" id="UP000727407">
    <property type="component" value="Unassembled WGS sequence"/>
</dbReference>
<accession>A0A8J4UK41</accession>
<protein>
    <submittedName>
        <fullName evidence="2">Disks large-associated protein 4-like isoform X1</fullName>
    </submittedName>
</protein>
<gene>
    <name evidence="2" type="ORF">DAT39_000952</name>
</gene>
<comment type="caution">
    <text evidence="2">The sequence shown here is derived from an EMBL/GenBank/DDBJ whole genome shotgun (WGS) entry which is preliminary data.</text>
</comment>
<proteinExistence type="predicted"/>
<feature type="non-terminal residue" evidence="2">
    <location>
        <position position="120"/>
    </location>
</feature>
<dbReference type="EMBL" id="QNUK01000005">
    <property type="protein sequence ID" value="KAF5909336.1"/>
    <property type="molecule type" value="Genomic_DNA"/>
</dbReference>
<reference evidence="2" key="1">
    <citation type="submission" date="2020-07" db="EMBL/GenBank/DDBJ databases">
        <title>Clarias magur genome sequencing, assembly and annotation.</title>
        <authorList>
            <person name="Kushwaha B."/>
            <person name="Kumar R."/>
            <person name="Das P."/>
            <person name="Joshi C.G."/>
            <person name="Kumar D."/>
            <person name="Nagpure N.S."/>
            <person name="Pandey M."/>
            <person name="Agarwal S."/>
            <person name="Srivastava S."/>
            <person name="Singh M."/>
            <person name="Sahoo L."/>
            <person name="Jayasankar P."/>
            <person name="Meher P.K."/>
            <person name="Koringa P.G."/>
            <person name="Iquebal M.A."/>
            <person name="Das S.P."/>
            <person name="Bit A."/>
            <person name="Patnaik S."/>
            <person name="Patel N."/>
            <person name="Shah T.M."/>
            <person name="Hinsu A."/>
            <person name="Jena J.K."/>
        </authorList>
    </citation>
    <scope>NUCLEOTIDE SEQUENCE</scope>
    <source>
        <strain evidence="2">CIFAMagur01</strain>
        <tissue evidence="2">Testis</tissue>
    </source>
</reference>
<sequence>MYPPSASSTLSRQPYIVPSSTMDHYGALEPHHFSNSPSSGGLPPDCLMPQSNQLSTSSTFPRINYNSHFEQGDFSPPGGDNIGGISTGTLGTSMSIGMGMNMGLGSGRTAMITSGSATIS</sequence>
<feature type="compositionally biased region" description="Polar residues" evidence="1">
    <location>
        <begin position="49"/>
        <end position="69"/>
    </location>
</feature>